<reference evidence="2 3" key="1">
    <citation type="submission" date="2017-05" db="EMBL/GenBank/DDBJ databases">
        <title>PacBio assembly of a Plasmodium knowlesi genome sequence with Hi-C correction and manual annotation of the SICAvar gene family.</title>
        <authorList>
            <person name="Lapp S.A."/>
            <person name="Geraldo J.A."/>
            <person name="Chien J.-T."/>
            <person name="Ay F."/>
            <person name="Pakala S.B."/>
            <person name="Batugedara G."/>
            <person name="Humphrey J.C."/>
            <person name="Debarry J.D."/>
            <person name="Le Roch K.G."/>
            <person name="Galinski M.R."/>
            <person name="Kissinger J.C."/>
        </authorList>
    </citation>
    <scope>NUCLEOTIDE SEQUENCE [LARGE SCALE GENOMIC DNA]</scope>
    <source>
        <strain evidence="3">Malayan Strain Pk1 (A+)</strain>
    </source>
</reference>
<gene>
    <name evidence="2" type="ORF">PKNOH_S04354900</name>
</gene>
<dbReference type="VEuPathDB" id="PlasmoDB:PKNH_0502700"/>
<evidence type="ECO:0000313" key="3">
    <source>
        <dbReference type="Proteomes" id="UP000195012"/>
    </source>
</evidence>
<dbReference type="OrthoDB" id="372751at2759"/>
<dbReference type="EMBL" id="NETL01000018">
    <property type="protein sequence ID" value="OTN68082.1"/>
    <property type="molecule type" value="Genomic_DNA"/>
</dbReference>
<accession>A0A1Y3DTW1</accession>
<dbReference type="OMA" id="WIEFNST"/>
<organism evidence="2 3">
    <name type="scientific">Plasmodium knowlesi</name>
    <dbReference type="NCBI Taxonomy" id="5850"/>
    <lineage>
        <taxon>Eukaryota</taxon>
        <taxon>Sar</taxon>
        <taxon>Alveolata</taxon>
        <taxon>Apicomplexa</taxon>
        <taxon>Aconoidasida</taxon>
        <taxon>Haemosporida</taxon>
        <taxon>Plasmodiidae</taxon>
        <taxon>Plasmodium</taxon>
        <taxon>Plasmodium (Plasmodium)</taxon>
    </lineage>
</organism>
<evidence type="ECO:0000256" key="1">
    <source>
        <dbReference type="SAM" id="MobiDB-lite"/>
    </source>
</evidence>
<dbReference type="AlphaFoldDB" id="A0A1Y3DTW1"/>
<feature type="compositionally biased region" description="Basic residues" evidence="1">
    <location>
        <begin position="560"/>
        <end position="571"/>
    </location>
</feature>
<protein>
    <submittedName>
        <fullName evidence="2">Uncharacterized protein</fullName>
    </submittedName>
</protein>
<dbReference type="eggNOG" id="ENOG502QY10">
    <property type="taxonomic scope" value="Eukaryota"/>
</dbReference>
<name>A0A1Y3DTW1_PLAKN</name>
<feature type="compositionally biased region" description="Polar residues" evidence="1">
    <location>
        <begin position="584"/>
        <end position="594"/>
    </location>
</feature>
<feature type="region of interest" description="Disordered" evidence="1">
    <location>
        <begin position="341"/>
        <end position="362"/>
    </location>
</feature>
<feature type="region of interest" description="Disordered" evidence="1">
    <location>
        <begin position="543"/>
        <end position="612"/>
    </location>
</feature>
<evidence type="ECO:0000313" key="2">
    <source>
        <dbReference type="EMBL" id="OTN68082.1"/>
    </source>
</evidence>
<dbReference type="VEuPathDB" id="PlasmoDB:PKA1H_050008000"/>
<dbReference type="VEuPathDB" id="PlasmoDB:PKNOH_S04354900"/>
<feature type="region of interest" description="Disordered" evidence="1">
    <location>
        <begin position="1"/>
        <end position="33"/>
    </location>
</feature>
<comment type="caution">
    <text evidence="2">The sequence shown here is derived from an EMBL/GenBank/DDBJ whole genome shotgun (WGS) entry which is preliminary data.</text>
</comment>
<sequence>MMQFVEDTSFFKGDSENNVSNLTNDGRDSGKEHTDVHVYTSSRMMETPLSNGKTIQQVYSHAKYVQGKDKSVGSLCTENTDMLFEDGRGHMMSSPERGANTGGVAESRGEDILLSLLRMKDLVADHILQKRKNEKWYEDQIKQAKNYLKRKMESKINEDFIEIFPCVSEYNGYSQLLNAGLTFTHVNVVCGVMIHTFKCLHHDECIGEAYVLTGDKSLYKGILVKGHLCIAKKEPMLQQINSVAKRYQWTFFDNCYSVRSGRNRAIAMGYRYLNSSTSAKRYVRNFICSMKKRCMSRLRVVNYIGTKNTWIEFNSTYHEKNCLFYRPWEWESEDNTTRNIRGNGNSLSIHSKGKSGTRDAGIHRPSHITRQKQRVFYNHSVIPTNGKSFLQGNLRSSGSDLNATYNCRNDNDVVILVEHTGQGGQTGQACHSEVVAQNGVMLLPLTLNGHKEIISNGYCGEDPCNGSSPPNQVRPLHLSEQNLATRSNRGGLLNGKDAPANISAQSGECQMEGETLRKRNRSDTTGMHTIDIVVDRTRLLSLSKENGPKEDSPMDGTMKGRQRTTRIRGQKGKMIIEDQPVNGERSTNCTSGKTLSRGGKRGRGAILKPLNG</sequence>
<proteinExistence type="predicted"/>
<dbReference type="Proteomes" id="UP000195012">
    <property type="component" value="Unassembled WGS sequence"/>
</dbReference>